<dbReference type="NCBIfam" id="TIGR02044">
    <property type="entry name" value="CueR"/>
    <property type="match status" value="1"/>
</dbReference>
<dbReference type="InterPro" id="IPR047057">
    <property type="entry name" value="MerR_fam"/>
</dbReference>
<dbReference type="InterPro" id="IPR000551">
    <property type="entry name" value="MerR-type_HTH_dom"/>
</dbReference>
<dbReference type="InterPro" id="IPR011789">
    <property type="entry name" value="CueR"/>
</dbReference>
<dbReference type="PANTHER" id="PTHR30204">
    <property type="entry name" value="REDOX-CYCLING DRUG-SENSING TRANSCRIPTIONAL ACTIVATOR SOXR"/>
    <property type="match status" value="1"/>
</dbReference>
<dbReference type="GO" id="GO:0003700">
    <property type="term" value="F:DNA-binding transcription factor activity"/>
    <property type="evidence" value="ECO:0007669"/>
    <property type="project" value="InterPro"/>
</dbReference>
<dbReference type="EMBL" id="CP033227">
    <property type="protein sequence ID" value="AYO75540.1"/>
    <property type="molecule type" value="Genomic_DNA"/>
</dbReference>
<dbReference type="GO" id="GO:0005737">
    <property type="term" value="C:cytoplasm"/>
    <property type="evidence" value="ECO:0007669"/>
    <property type="project" value="UniProtKB-SubCell"/>
</dbReference>
<dbReference type="Pfam" id="PF09278">
    <property type="entry name" value="MerR-DNA-bind"/>
    <property type="match status" value="1"/>
</dbReference>
<evidence type="ECO:0000256" key="3">
    <source>
        <dbReference type="ARBA" id="ARBA00023015"/>
    </source>
</evidence>
<evidence type="ECO:0000256" key="5">
    <source>
        <dbReference type="ARBA" id="ARBA00023163"/>
    </source>
</evidence>
<comment type="subcellular location">
    <subcellularLocation>
        <location evidence="1">Cytoplasm</location>
    </subcellularLocation>
</comment>
<evidence type="ECO:0000256" key="1">
    <source>
        <dbReference type="ARBA" id="ARBA00004496"/>
    </source>
</evidence>
<dbReference type="GO" id="GO:0003677">
    <property type="term" value="F:DNA binding"/>
    <property type="evidence" value="ECO:0007669"/>
    <property type="project" value="UniProtKB-KW"/>
</dbReference>
<geneLocation type="plasmid" evidence="8">
    <name>pf1</name>
</geneLocation>
<evidence type="ECO:0000256" key="4">
    <source>
        <dbReference type="ARBA" id="ARBA00023125"/>
    </source>
</evidence>
<dbReference type="GO" id="GO:0005507">
    <property type="term" value="F:copper ion binding"/>
    <property type="evidence" value="ECO:0007669"/>
    <property type="project" value="InterPro"/>
</dbReference>
<protein>
    <submittedName>
        <fullName evidence="7">Cu(I)-responsive transcriptional regulator</fullName>
    </submittedName>
</protein>
<dbReference type="AlphaFoldDB" id="A0A3G2UK46"/>
<dbReference type="PRINTS" id="PR00040">
    <property type="entry name" value="HTHMERR"/>
</dbReference>
<evidence type="ECO:0000313" key="8">
    <source>
        <dbReference type="Proteomes" id="UP000280708"/>
    </source>
</evidence>
<dbReference type="RefSeq" id="WP_037445076.1">
    <property type="nucleotide sequence ID" value="NZ_CP033227.1"/>
</dbReference>
<name>A0A3G2UK46_SPHYA</name>
<dbReference type="Proteomes" id="UP000280708">
    <property type="component" value="Plasmid pF1"/>
</dbReference>
<dbReference type="InterPro" id="IPR015358">
    <property type="entry name" value="Tscrpt_reg_MerR_DNA-bd"/>
</dbReference>
<dbReference type="PROSITE" id="PS00552">
    <property type="entry name" value="HTH_MERR_1"/>
    <property type="match status" value="1"/>
</dbReference>
<feature type="domain" description="HTH merR-type" evidence="6">
    <location>
        <begin position="1"/>
        <end position="69"/>
    </location>
</feature>
<dbReference type="InterPro" id="IPR009061">
    <property type="entry name" value="DNA-bd_dom_put_sf"/>
</dbReference>
<dbReference type="SUPFAM" id="SSF46955">
    <property type="entry name" value="Putative DNA-binding domain"/>
    <property type="match status" value="1"/>
</dbReference>
<dbReference type="CDD" id="cd01108">
    <property type="entry name" value="HTH_CueR"/>
    <property type="match status" value="1"/>
</dbReference>
<dbReference type="Pfam" id="PF00376">
    <property type="entry name" value="MerR"/>
    <property type="match status" value="1"/>
</dbReference>
<evidence type="ECO:0000256" key="2">
    <source>
        <dbReference type="ARBA" id="ARBA00022490"/>
    </source>
</evidence>
<dbReference type="Gene3D" id="1.10.1660.10">
    <property type="match status" value="1"/>
</dbReference>
<dbReference type="PROSITE" id="PS50937">
    <property type="entry name" value="HTH_MERR_2"/>
    <property type="match status" value="1"/>
</dbReference>
<dbReference type="GO" id="GO:0045893">
    <property type="term" value="P:positive regulation of DNA-templated transcription"/>
    <property type="evidence" value="ECO:0007669"/>
    <property type="project" value="InterPro"/>
</dbReference>
<proteinExistence type="predicted"/>
<keyword evidence="4" id="KW-0238">DNA-binding</keyword>
<reference evidence="7 8" key="1">
    <citation type="submission" date="2018-10" db="EMBL/GenBank/DDBJ databases">
        <title>Characterization and genome analysis of a novel bacterium Sphingobium yanoikuyae SJTF8 capable of degrading PAHs.</title>
        <authorList>
            <person name="Yin C."/>
            <person name="Xiong W."/>
            <person name="Liang R."/>
        </authorList>
    </citation>
    <scope>NUCLEOTIDE SEQUENCE [LARGE SCALE GENOMIC DNA]</scope>
    <source>
        <strain evidence="7 8">SJTF8</strain>
        <plasmid evidence="8">pf1</plasmid>
    </source>
</reference>
<keyword evidence="2" id="KW-0963">Cytoplasm</keyword>
<dbReference type="SMART" id="SM00422">
    <property type="entry name" value="HTH_MERR"/>
    <property type="match status" value="1"/>
</dbReference>
<accession>A0A3G2UK46</accession>
<dbReference type="PANTHER" id="PTHR30204:SF94">
    <property type="entry name" value="HEAVY METAL-DEPENDENT TRANSCRIPTIONAL REGULATOR HI_0293-RELATED"/>
    <property type="match status" value="1"/>
</dbReference>
<sequence length="156" mass="17503">MNIGQAAKASGVSAKMIRYYEQTGLIPKADRRDSGYRDYSDADVHNLRFIRRARDMGFAVAEINDLLSLWRDRSRQSADVKKIAQSHIDELSARITALEQMRGTLQTLVTGCVGDARPDCPIIADLEEPAEDRGSVYKPDGVARLRHQSITKRRVT</sequence>
<keyword evidence="3" id="KW-0805">Transcription regulation</keyword>
<keyword evidence="7" id="KW-0614">Plasmid</keyword>
<evidence type="ECO:0000313" key="7">
    <source>
        <dbReference type="EMBL" id="AYO75540.1"/>
    </source>
</evidence>
<organism evidence="7 8">
    <name type="scientific">Sphingobium yanoikuyae</name>
    <name type="common">Sphingomonas yanoikuyae</name>
    <dbReference type="NCBI Taxonomy" id="13690"/>
    <lineage>
        <taxon>Bacteria</taxon>
        <taxon>Pseudomonadati</taxon>
        <taxon>Pseudomonadota</taxon>
        <taxon>Alphaproteobacteria</taxon>
        <taxon>Sphingomonadales</taxon>
        <taxon>Sphingomonadaceae</taxon>
        <taxon>Sphingobium</taxon>
    </lineage>
</organism>
<gene>
    <name evidence="7" type="primary">cueR</name>
    <name evidence="7" type="ORF">EBF16_00600</name>
</gene>
<evidence type="ECO:0000259" key="6">
    <source>
        <dbReference type="PROSITE" id="PS50937"/>
    </source>
</evidence>
<keyword evidence="5" id="KW-0804">Transcription</keyword>